<reference evidence="1 2" key="1">
    <citation type="submission" date="2015-07" db="EMBL/GenBank/DDBJ databases">
        <authorList>
            <consortium name="Pathogen Informatics"/>
        </authorList>
    </citation>
    <scope>NUCLEOTIDE SEQUENCE [LARGE SCALE GENOMIC DNA]</scope>
    <source>
        <strain evidence="1 2">A51</strain>
    </source>
</reference>
<proteinExistence type="predicted"/>
<organism evidence="1 2">
    <name type="scientific">Vibrio cholerae</name>
    <dbReference type="NCBI Taxonomy" id="666"/>
    <lineage>
        <taxon>Bacteria</taxon>
        <taxon>Pseudomonadati</taxon>
        <taxon>Pseudomonadota</taxon>
        <taxon>Gammaproteobacteria</taxon>
        <taxon>Vibrionales</taxon>
        <taxon>Vibrionaceae</taxon>
        <taxon>Vibrio</taxon>
    </lineage>
</organism>
<dbReference type="AlphaFoldDB" id="A0A655QR95"/>
<gene>
    <name evidence="1" type="ORF">ERS013165_02121</name>
</gene>
<sequence>MSGKFSVYRHLPMPNKSIRYHHVFALLQPVFRLLLTPFMGLRQVFGAKMVLTLWINKIHVCFQMDSRQGLRQG</sequence>
<accession>A0A655QR95</accession>
<evidence type="ECO:0000313" key="2">
    <source>
        <dbReference type="Proteomes" id="UP000044806"/>
    </source>
</evidence>
<dbReference type="Proteomes" id="UP000044806">
    <property type="component" value="Unassembled WGS sequence"/>
</dbReference>
<name>A0A655QR95_VIBCL</name>
<evidence type="ECO:0000313" key="1">
    <source>
        <dbReference type="EMBL" id="CSA66767.1"/>
    </source>
</evidence>
<dbReference type="EMBL" id="CWOW01000010">
    <property type="protein sequence ID" value="CSA66767.1"/>
    <property type="molecule type" value="Genomic_DNA"/>
</dbReference>
<protein>
    <submittedName>
        <fullName evidence="1">Uncharacterized protein</fullName>
    </submittedName>
</protein>